<comment type="caution">
    <text evidence="3">The sequence shown here is derived from an EMBL/GenBank/DDBJ whole genome shotgun (WGS) entry which is preliminary data.</text>
</comment>
<proteinExistence type="predicted"/>
<dbReference type="Proteomes" id="UP000577956">
    <property type="component" value="Unassembled WGS sequence"/>
</dbReference>
<dbReference type="AlphaFoldDB" id="A0A7Y9FI54"/>
<reference evidence="2 5" key="2">
    <citation type="submission" date="2021-01" db="EMBL/GenBank/DDBJ databases">
        <title>Whole genome shotgun sequence of Cellulomonas oligotrophica NBRC 109435.</title>
        <authorList>
            <person name="Komaki H."/>
            <person name="Tamura T."/>
        </authorList>
    </citation>
    <scope>NUCLEOTIDE SEQUENCE [LARGE SCALE GENOMIC DNA]</scope>
    <source>
        <strain evidence="2 5">NBRC 109435</strain>
    </source>
</reference>
<evidence type="ECO:0000313" key="5">
    <source>
        <dbReference type="Proteomes" id="UP000618382"/>
    </source>
</evidence>
<dbReference type="EMBL" id="JACCBK010000001">
    <property type="protein sequence ID" value="NYD87760.1"/>
    <property type="molecule type" value="Genomic_DNA"/>
</dbReference>
<protein>
    <submittedName>
        <fullName evidence="3">Excisionase family DNA binding protein</fullName>
    </submittedName>
</protein>
<dbReference type="Pfam" id="PF12728">
    <property type="entry name" value="HTH_17"/>
    <property type="match status" value="1"/>
</dbReference>
<reference evidence="3 4" key="1">
    <citation type="submission" date="2020-07" db="EMBL/GenBank/DDBJ databases">
        <title>Sequencing the genomes of 1000 actinobacteria strains.</title>
        <authorList>
            <person name="Klenk H.-P."/>
        </authorList>
    </citation>
    <scope>NUCLEOTIDE SEQUENCE [LARGE SCALE GENOMIC DNA]</scope>
    <source>
        <strain evidence="3 4">DSM 24482</strain>
    </source>
</reference>
<sequence>MSTSFNAVVDVGRVDVENDADAILKALAGYHAVLAGTRRGTVEAIVTLPAETLAQAATTALAVVAAAGGTPQSLQVMTTEEFDRRAGLAEDDEDLSVPQAAKRLRVTQQAIRQRLASGSLPGRRVGRDWRIPAAAVERVAAQRDALQEFAAATVLAHGGDPSTIKPESIVVQPNTYTMSFDR</sequence>
<organism evidence="3 4">
    <name type="scientific">Cellulomonas oligotrophica</name>
    <dbReference type="NCBI Taxonomy" id="931536"/>
    <lineage>
        <taxon>Bacteria</taxon>
        <taxon>Bacillati</taxon>
        <taxon>Actinomycetota</taxon>
        <taxon>Actinomycetes</taxon>
        <taxon>Micrococcales</taxon>
        <taxon>Cellulomonadaceae</taxon>
        <taxon>Cellulomonas</taxon>
    </lineage>
</organism>
<feature type="domain" description="Helix-turn-helix" evidence="1">
    <location>
        <begin position="95"/>
        <end position="143"/>
    </location>
</feature>
<dbReference type="GO" id="GO:0003677">
    <property type="term" value="F:DNA binding"/>
    <property type="evidence" value="ECO:0007669"/>
    <property type="project" value="InterPro"/>
</dbReference>
<keyword evidence="5" id="KW-1185">Reference proteome</keyword>
<evidence type="ECO:0000259" key="1">
    <source>
        <dbReference type="Pfam" id="PF12728"/>
    </source>
</evidence>
<name>A0A7Y9FI54_9CELL</name>
<dbReference type="Proteomes" id="UP000618382">
    <property type="component" value="Unassembled WGS sequence"/>
</dbReference>
<dbReference type="RefSeq" id="WP_140460084.1">
    <property type="nucleotide sequence ID" value="NZ_BAABFI010000010.1"/>
</dbReference>
<gene>
    <name evidence="3" type="ORF">BKA21_003309</name>
    <name evidence="2" type="ORF">Col01nite_21940</name>
</gene>
<dbReference type="EMBL" id="BONN01000005">
    <property type="protein sequence ID" value="GIG33035.1"/>
    <property type="molecule type" value="Genomic_DNA"/>
</dbReference>
<dbReference type="NCBIfam" id="TIGR01764">
    <property type="entry name" value="excise"/>
    <property type="match status" value="1"/>
</dbReference>
<dbReference type="InterPro" id="IPR010093">
    <property type="entry name" value="SinI_DNA-bd"/>
</dbReference>
<evidence type="ECO:0000313" key="4">
    <source>
        <dbReference type="Proteomes" id="UP000577956"/>
    </source>
</evidence>
<accession>A0A7Y9FI54</accession>
<dbReference type="InterPro" id="IPR041657">
    <property type="entry name" value="HTH_17"/>
</dbReference>
<evidence type="ECO:0000313" key="2">
    <source>
        <dbReference type="EMBL" id="GIG33035.1"/>
    </source>
</evidence>
<evidence type="ECO:0000313" key="3">
    <source>
        <dbReference type="EMBL" id="NYD87760.1"/>
    </source>
</evidence>